<dbReference type="EMBL" id="FOCQ01000006">
    <property type="protein sequence ID" value="SEN13100.1"/>
    <property type="molecule type" value="Genomic_DNA"/>
</dbReference>
<dbReference type="GO" id="GO:0005886">
    <property type="term" value="C:plasma membrane"/>
    <property type="evidence" value="ECO:0007669"/>
    <property type="project" value="UniProtKB-SubCell"/>
</dbReference>
<evidence type="ECO:0000256" key="3">
    <source>
        <dbReference type="ARBA" id="ARBA00022475"/>
    </source>
</evidence>
<evidence type="ECO:0000256" key="2">
    <source>
        <dbReference type="ARBA" id="ARBA00008193"/>
    </source>
</evidence>
<dbReference type="Proteomes" id="UP000199695">
    <property type="component" value="Unassembled WGS sequence"/>
</dbReference>
<comment type="similarity">
    <text evidence="2">Belongs to the UPF0126 family.</text>
</comment>
<evidence type="ECO:0000256" key="4">
    <source>
        <dbReference type="ARBA" id="ARBA00022692"/>
    </source>
</evidence>
<feature type="domain" description="Glycine transporter" evidence="8">
    <location>
        <begin position="5"/>
        <end position="78"/>
    </location>
</feature>
<feature type="transmembrane region" description="Helical" evidence="7">
    <location>
        <begin position="116"/>
        <end position="137"/>
    </location>
</feature>
<evidence type="ECO:0000256" key="7">
    <source>
        <dbReference type="SAM" id="Phobius"/>
    </source>
</evidence>
<evidence type="ECO:0000313" key="10">
    <source>
        <dbReference type="Proteomes" id="UP000199695"/>
    </source>
</evidence>
<feature type="transmembrane region" description="Helical" evidence="7">
    <location>
        <begin position="63"/>
        <end position="79"/>
    </location>
</feature>
<keyword evidence="4 7" id="KW-0812">Transmembrane</keyword>
<dbReference type="Pfam" id="PF03458">
    <property type="entry name" value="Gly_transporter"/>
    <property type="match status" value="2"/>
</dbReference>
<evidence type="ECO:0000313" key="9">
    <source>
        <dbReference type="EMBL" id="SEN13100.1"/>
    </source>
</evidence>
<feature type="transmembrane region" description="Helical" evidence="7">
    <location>
        <begin position="149"/>
        <end position="166"/>
    </location>
</feature>
<feature type="transmembrane region" description="Helical" evidence="7">
    <location>
        <begin position="6"/>
        <end position="23"/>
    </location>
</feature>
<feature type="transmembrane region" description="Helical" evidence="7">
    <location>
        <begin position="172"/>
        <end position="192"/>
    </location>
</feature>
<dbReference type="InterPro" id="IPR005115">
    <property type="entry name" value="Gly_transporter"/>
</dbReference>
<proteinExistence type="inferred from homology"/>
<dbReference type="OrthoDB" id="9791874at2"/>
<accession>A0A1H8E0X9</accession>
<keyword evidence="10" id="KW-1185">Reference proteome</keyword>
<organism evidence="9 10">
    <name type="scientific">Lihuaxuella thermophila</name>
    <dbReference type="NCBI Taxonomy" id="1173111"/>
    <lineage>
        <taxon>Bacteria</taxon>
        <taxon>Bacillati</taxon>
        <taxon>Bacillota</taxon>
        <taxon>Bacilli</taxon>
        <taxon>Bacillales</taxon>
        <taxon>Thermoactinomycetaceae</taxon>
        <taxon>Lihuaxuella</taxon>
    </lineage>
</organism>
<evidence type="ECO:0000256" key="1">
    <source>
        <dbReference type="ARBA" id="ARBA00004651"/>
    </source>
</evidence>
<reference evidence="9 10" key="1">
    <citation type="submission" date="2016-10" db="EMBL/GenBank/DDBJ databases">
        <authorList>
            <person name="de Groot N.N."/>
        </authorList>
    </citation>
    <scope>NUCLEOTIDE SEQUENCE [LARGE SCALE GENOMIC DNA]</scope>
    <source>
        <strain evidence="9 10">DSM 46701</strain>
    </source>
</reference>
<dbReference type="RefSeq" id="WP_089967164.1">
    <property type="nucleotide sequence ID" value="NZ_FOCQ01000006.1"/>
</dbReference>
<evidence type="ECO:0000256" key="6">
    <source>
        <dbReference type="ARBA" id="ARBA00023136"/>
    </source>
</evidence>
<protein>
    <submittedName>
        <fullName evidence="9">Uncharacterized membrane protein YeiH</fullName>
    </submittedName>
</protein>
<feature type="transmembrane region" description="Helical" evidence="7">
    <location>
        <begin position="30"/>
        <end position="51"/>
    </location>
</feature>
<evidence type="ECO:0000259" key="8">
    <source>
        <dbReference type="Pfam" id="PF03458"/>
    </source>
</evidence>
<keyword evidence="6 7" id="KW-0472">Membrane</keyword>
<dbReference type="AlphaFoldDB" id="A0A1H8E0X9"/>
<dbReference type="PANTHER" id="PTHR30506">
    <property type="entry name" value="INNER MEMBRANE PROTEIN"/>
    <property type="match status" value="1"/>
</dbReference>
<gene>
    <name evidence="9" type="ORF">SAMN05444955_10674</name>
</gene>
<dbReference type="STRING" id="1173111.SAMN05444955_10674"/>
<sequence length="210" mass="23319">MTWDLFNLIGIAAFAISGAIVAMEEKYDIFGIYVLGLVTAFGGGIIRNALIGLPISTLWKQELFIYTALIAITLICLLPKIRISYWQKWLNFFDAIGLSAFSIQGALYAAEIQLPLVAVIIASVMTGIGGGVIRDVLAGRKPLVFQREIYALWSILIGIVIGLKWLTHSWELYALFVVIVGLRQLSAFYNWCLPGRLLEENRFKSSVSSK</sequence>
<dbReference type="PANTHER" id="PTHR30506:SF3">
    <property type="entry name" value="UPF0126 INNER MEMBRANE PROTEIN YADS-RELATED"/>
    <property type="match status" value="1"/>
</dbReference>
<keyword evidence="3" id="KW-1003">Cell membrane</keyword>
<keyword evidence="5 7" id="KW-1133">Transmembrane helix</keyword>
<feature type="domain" description="Glycine transporter" evidence="8">
    <location>
        <begin position="92"/>
        <end position="161"/>
    </location>
</feature>
<comment type="subcellular location">
    <subcellularLocation>
        <location evidence="1">Cell membrane</location>
        <topology evidence="1">Multi-pass membrane protein</topology>
    </subcellularLocation>
</comment>
<name>A0A1H8E0X9_9BACL</name>
<evidence type="ECO:0000256" key="5">
    <source>
        <dbReference type="ARBA" id="ARBA00022989"/>
    </source>
</evidence>